<reference evidence="9 10" key="1">
    <citation type="submission" date="2016-02" db="EMBL/GenBank/DDBJ databases">
        <title>Ulvibacter sp. LPB0005, isolated from Thais luteostoma.</title>
        <authorList>
            <person name="Shin S.-K."/>
            <person name="Yi H."/>
        </authorList>
    </citation>
    <scope>NUCLEOTIDE SEQUENCE [LARGE SCALE GENOMIC DNA]</scope>
    <source>
        <strain evidence="9 10">LPB0005</strain>
    </source>
</reference>
<sequence>MDADVFQFTIRVLCALAAGFLIGIEREFKNKHAGLKTNTLVSLGAAVFVLISLRFYGDDYTDITRVVSQVAIGVGFLGAGTIMKRGENVHGLTTAATIWCSAGAGSLAAFGMYWELLILTVLVVLINFVFGKIDDKISKNASEEN</sequence>
<evidence type="ECO:0000256" key="6">
    <source>
        <dbReference type="ARBA" id="ARBA00023136"/>
    </source>
</evidence>
<dbReference type="AlphaFoldDB" id="A0A167IUM5"/>
<feature type="transmembrane region" description="Helical" evidence="7">
    <location>
        <begin position="116"/>
        <end position="133"/>
    </location>
</feature>
<dbReference type="GO" id="GO:0005886">
    <property type="term" value="C:plasma membrane"/>
    <property type="evidence" value="ECO:0007669"/>
    <property type="project" value="UniProtKB-SubCell"/>
</dbReference>
<evidence type="ECO:0000256" key="3">
    <source>
        <dbReference type="ARBA" id="ARBA00022475"/>
    </source>
</evidence>
<accession>A0A167IUM5</accession>
<comment type="subcellular location">
    <subcellularLocation>
        <location evidence="1">Cell membrane</location>
        <topology evidence="1">Multi-pass membrane protein</topology>
    </subcellularLocation>
</comment>
<evidence type="ECO:0000256" key="5">
    <source>
        <dbReference type="ARBA" id="ARBA00022989"/>
    </source>
</evidence>
<keyword evidence="10" id="KW-1185">Reference proteome</keyword>
<comment type="similarity">
    <text evidence="2">Belongs to the MgtC/SapB family.</text>
</comment>
<keyword evidence="5 7" id="KW-1133">Transmembrane helix</keyword>
<feature type="transmembrane region" description="Helical" evidence="7">
    <location>
        <begin position="6"/>
        <end position="25"/>
    </location>
</feature>
<feature type="domain" description="MgtC/SapB/SrpB/YhiD N-terminal" evidence="8">
    <location>
        <begin position="13"/>
        <end position="134"/>
    </location>
</feature>
<dbReference type="PANTHER" id="PTHR33778:SF1">
    <property type="entry name" value="MAGNESIUM TRANSPORTER YHID-RELATED"/>
    <property type="match status" value="1"/>
</dbReference>
<feature type="transmembrane region" description="Helical" evidence="7">
    <location>
        <begin position="37"/>
        <end position="57"/>
    </location>
</feature>
<evidence type="ECO:0000256" key="1">
    <source>
        <dbReference type="ARBA" id="ARBA00004651"/>
    </source>
</evidence>
<evidence type="ECO:0000259" key="8">
    <source>
        <dbReference type="Pfam" id="PF02308"/>
    </source>
</evidence>
<comment type="caution">
    <text evidence="9">The sequence shown here is derived from an EMBL/GenBank/DDBJ whole genome shotgun (WGS) entry which is preliminary data.</text>
</comment>
<keyword evidence="3" id="KW-1003">Cell membrane</keyword>
<keyword evidence="6 7" id="KW-0472">Membrane</keyword>
<name>A0A167IUM5_9FLAO</name>
<dbReference type="STRING" id="1763537.ULVI_04635"/>
<dbReference type="OrthoDB" id="9811198at2"/>
<organism evidence="9 10">
    <name type="scientific">Cochleicola gelatinilyticus</name>
    <dbReference type="NCBI Taxonomy" id="1763537"/>
    <lineage>
        <taxon>Bacteria</taxon>
        <taxon>Pseudomonadati</taxon>
        <taxon>Bacteroidota</taxon>
        <taxon>Flavobacteriia</taxon>
        <taxon>Flavobacteriales</taxon>
        <taxon>Flavobacteriaceae</taxon>
        <taxon>Cochleicola</taxon>
    </lineage>
</organism>
<gene>
    <name evidence="9" type="ORF">ULVI_04635</name>
</gene>
<evidence type="ECO:0000256" key="2">
    <source>
        <dbReference type="ARBA" id="ARBA00009298"/>
    </source>
</evidence>
<evidence type="ECO:0000256" key="4">
    <source>
        <dbReference type="ARBA" id="ARBA00022692"/>
    </source>
</evidence>
<dbReference type="EMBL" id="LRXL01000026">
    <property type="protein sequence ID" value="OAB80031.1"/>
    <property type="molecule type" value="Genomic_DNA"/>
</dbReference>
<evidence type="ECO:0000256" key="7">
    <source>
        <dbReference type="SAM" id="Phobius"/>
    </source>
</evidence>
<dbReference type="Pfam" id="PF02308">
    <property type="entry name" value="MgtC"/>
    <property type="match status" value="1"/>
</dbReference>
<dbReference type="InterPro" id="IPR049177">
    <property type="entry name" value="MgtC_SapB_SrpB_YhiD_N"/>
</dbReference>
<dbReference type="InterPro" id="IPR003416">
    <property type="entry name" value="MgtC/SapB/SrpB/YhiD_fam"/>
</dbReference>
<dbReference type="PRINTS" id="PR01837">
    <property type="entry name" value="MGTCSAPBPROT"/>
</dbReference>
<dbReference type="Proteomes" id="UP000077013">
    <property type="component" value="Unassembled WGS sequence"/>
</dbReference>
<proteinExistence type="inferred from homology"/>
<protein>
    <submittedName>
        <fullName evidence="9">Magnesium transporter MgtC</fullName>
    </submittedName>
</protein>
<dbReference type="RefSeq" id="WP_068590226.1">
    <property type="nucleotide sequence ID" value="NZ_LRXL01000026.1"/>
</dbReference>
<keyword evidence="4 7" id="KW-0812">Transmembrane</keyword>
<evidence type="ECO:0000313" key="9">
    <source>
        <dbReference type="EMBL" id="OAB80031.1"/>
    </source>
</evidence>
<dbReference type="PANTHER" id="PTHR33778">
    <property type="entry name" value="PROTEIN MGTC"/>
    <property type="match status" value="1"/>
</dbReference>
<evidence type="ECO:0000313" key="10">
    <source>
        <dbReference type="Proteomes" id="UP000077013"/>
    </source>
</evidence>